<dbReference type="InterPro" id="IPR034593">
    <property type="entry name" value="DgoD-like"/>
</dbReference>
<keyword evidence="1" id="KW-0456">Lyase</keyword>
<dbReference type="SFLD" id="SFLDS00001">
    <property type="entry name" value="Enolase"/>
    <property type="match status" value="1"/>
</dbReference>
<dbReference type="SMART" id="SM00922">
    <property type="entry name" value="MR_MLE"/>
    <property type="match status" value="1"/>
</dbReference>
<dbReference type="InterPro" id="IPR018110">
    <property type="entry name" value="Mandel_Rmase/mucon_lact_enz_CS"/>
</dbReference>
<dbReference type="InterPro" id="IPR013342">
    <property type="entry name" value="Mandelate_racemase_C"/>
</dbReference>
<comment type="caution">
    <text evidence="3">The sequence shown here is derived from an EMBL/GenBank/DDBJ whole genome shotgun (WGS) entry which is preliminary data.</text>
</comment>
<dbReference type="RefSeq" id="WP_390229118.1">
    <property type="nucleotide sequence ID" value="NZ_JBHSCN010000005.1"/>
</dbReference>
<dbReference type="Proteomes" id="UP001595900">
    <property type="component" value="Unassembled WGS sequence"/>
</dbReference>
<accession>A0ABV8Q6T7</accession>
<dbReference type="InterPro" id="IPR013341">
    <property type="entry name" value="Mandelate_racemase_N_dom"/>
</dbReference>
<reference evidence="4" key="1">
    <citation type="journal article" date="2019" name="Int. J. Syst. Evol. Microbiol.">
        <title>The Global Catalogue of Microorganisms (GCM) 10K type strain sequencing project: providing services to taxonomists for standard genome sequencing and annotation.</title>
        <authorList>
            <consortium name="The Broad Institute Genomics Platform"/>
            <consortium name="The Broad Institute Genome Sequencing Center for Infectious Disease"/>
            <person name="Wu L."/>
            <person name="Ma J."/>
        </authorList>
    </citation>
    <scope>NUCLEOTIDE SEQUENCE [LARGE SCALE GENOMIC DNA]</scope>
    <source>
        <strain evidence="4">CGMCC 1.10363</strain>
    </source>
</reference>
<dbReference type="SFLD" id="SFLDG00179">
    <property type="entry name" value="mandelate_racemase"/>
    <property type="match status" value="1"/>
</dbReference>
<evidence type="ECO:0000313" key="4">
    <source>
        <dbReference type="Proteomes" id="UP001595900"/>
    </source>
</evidence>
<evidence type="ECO:0000313" key="3">
    <source>
        <dbReference type="EMBL" id="MFC4244051.1"/>
    </source>
</evidence>
<dbReference type="Gene3D" id="3.20.20.120">
    <property type="entry name" value="Enolase-like C-terminal domain"/>
    <property type="match status" value="1"/>
</dbReference>
<dbReference type="Gene3D" id="3.30.390.10">
    <property type="entry name" value="Enolase-like, N-terminal domain"/>
    <property type="match status" value="1"/>
</dbReference>
<proteinExistence type="predicted"/>
<dbReference type="CDD" id="cd03316">
    <property type="entry name" value="MR_like"/>
    <property type="match status" value="1"/>
</dbReference>
<dbReference type="InterPro" id="IPR029017">
    <property type="entry name" value="Enolase-like_N"/>
</dbReference>
<gene>
    <name evidence="3" type="ORF">ACFOYW_11765</name>
</gene>
<dbReference type="PANTHER" id="PTHR48080:SF2">
    <property type="entry name" value="D-GALACTONATE DEHYDRATASE"/>
    <property type="match status" value="1"/>
</dbReference>
<evidence type="ECO:0000256" key="1">
    <source>
        <dbReference type="ARBA" id="ARBA00023239"/>
    </source>
</evidence>
<feature type="domain" description="Mandelate racemase/muconate lactonizing enzyme C-terminal" evidence="2">
    <location>
        <begin position="153"/>
        <end position="274"/>
    </location>
</feature>
<organism evidence="3 4">
    <name type="scientific">Gryllotalpicola reticulitermitis</name>
    <dbReference type="NCBI Taxonomy" id="1184153"/>
    <lineage>
        <taxon>Bacteria</taxon>
        <taxon>Bacillati</taxon>
        <taxon>Actinomycetota</taxon>
        <taxon>Actinomycetes</taxon>
        <taxon>Micrococcales</taxon>
        <taxon>Microbacteriaceae</taxon>
        <taxon>Gryllotalpicola</taxon>
    </lineage>
</organism>
<protein>
    <submittedName>
        <fullName evidence="3">Mandelate racemase/muconate lactonizing enzyme family protein</fullName>
    </submittedName>
</protein>
<dbReference type="EMBL" id="JBHSCN010000005">
    <property type="protein sequence ID" value="MFC4244051.1"/>
    <property type="molecule type" value="Genomic_DNA"/>
</dbReference>
<keyword evidence="4" id="KW-1185">Reference proteome</keyword>
<evidence type="ECO:0000259" key="2">
    <source>
        <dbReference type="SMART" id="SM00922"/>
    </source>
</evidence>
<dbReference type="Pfam" id="PF13378">
    <property type="entry name" value="MR_MLE_C"/>
    <property type="match status" value="1"/>
</dbReference>
<dbReference type="SUPFAM" id="SSF51604">
    <property type="entry name" value="Enolase C-terminal domain-like"/>
    <property type="match status" value="1"/>
</dbReference>
<dbReference type="InterPro" id="IPR036849">
    <property type="entry name" value="Enolase-like_C_sf"/>
</dbReference>
<dbReference type="PANTHER" id="PTHR48080">
    <property type="entry name" value="D-GALACTONATE DEHYDRATASE-RELATED"/>
    <property type="match status" value="1"/>
</dbReference>
<dbReference type="PROSITE" id="PS00908">
    <property type="entry name" value="MR_MLE_1"/>
    <property type="match status" value="1"/>
</dbReference>
<name>A0ABV8Q6T7_9MICO</name>
<sequence length="402" mass="43107">MSGEASGSTTTITGFEIFECDLGWRYISFLKLTASNGVVGWSEFNEPFGAPGLGAVIGALRGRILGADPRNINEIVGTLVALLSPSPGGVNREAIGAIENALFDLKARLLDVSVAELLGGALRTRIPMYWSHCGNYRQGGLAAVVGAPQLTSYADVTELGREVVSRGFHGLKTNVITFDDEEVGGRPFGWARHPSASGRDYDDRMLDQTVSTLAAFRDGVGPQLRIHLDVNYNYLVDGYRRVATAVAPYQLTWLELDGVEPGALAQLRQYSSTPIASGESLFGAQQYLPYFEARALDVAIVDVIWNGIGEATRIAQLAGTFGASVAPHNFYGPLATAMSAHFSAVAPNLAELELDVDGVPWRDELVTTPPRVVDGFLEVPDGPGWGVEPIEDVIRAHPRHAA</sequence>
<dbReference type="InterPro" id="IPR029065">
    <property type="entry name" value="Enolase_C-like"/>
</dbReference>
<dbReference type="Pfam" id="PF02746">
    <property type="entry name" value="MR_MLE_N"/>
    <property type="match status" value="1"/>
</dbReference>
<dbReference type="SUPFAM" id="SSF54826">
    <property type="entry name" value="Enolase N-terminal domain-like"/>
    <property type="match status" value="1"/>
</dbReference>